<evidence type="ECO:0000313" key="5">
    <source>
        <dbReference type="Proteomes" id="UP000006038"/>
    </source>
</evidence>
<dbReference type="InterPro" id="IPR044974">
    <property type="entry name" value="Disease_R_plants"/>
</dbReference>
<evidence type="ECO:0000256" key="1">
    <source>
        <dbReference type="ARBA" id="ARBA00022821"/>
    </source>
</evidence>
<dbReference type="GO" id="GO:0043531">
    <property type="term" value="F:ADP binding"/>
    <property type="evidence" value="ECO:0007669"/>
    <property type="project" value="InterPro"/>
</dbReference>
<reference evidence="4" key="2">
    <citation type="submission" date="2013-04" db="UniProtKB">
        <authorList>
            <consortium name="EnsemblPlants"/>
        </authorList>
    </citation>
    <scope>IDENTIFICATION</scope>
</reference>
<dbReference type="GO" id="GO:0098542">
    <property type="term" value="P:defense response to other organism"/>
    <property type="evidence" value="ECO:0007669"/>
    <property type="project" value="TreeGrafter"/>
</dbReference>
<dbReference type="Pfam" id="PF25019">
    <property type="entry name" value="LRR_R13L1-DRL21"/>
    <property type="match status" value="1"/>
</dbReference>
<protein>
    <submittedName>
        <fullName evidence="4">Uncharacterized protein</fullName>
    </submittedName>
</protein>
<dbReference type="eggNOG" id="KOG4658">
    <property type="taxonomic scope" value="Eukaryota"/>
</dbReference>
<dbReference type="Gene3D" id="3.80.10.10">
    <property type="entry name" value="Ribonuclease Inhibitor"/>
    <property type="match status" value="4"/>
</dbReference>
<dbReference type="InterPro" id="IPR058922">
    <property type="entry name" value="WHD_DRP"/>
</dbReference>
<evidence type="ECO:0000259" key="3">
    <source>
        <dbReference type="Pfam" id="PF25019"/>
    </source>
</evidence>
<evidence type="ECO:0000313" key="4">
    <source>
        <dbReference type="EnsemblPlants" id="OB11G17080.1"/>
    </source>
</evidence>
<dbReference type="SUPFAM" id="SSF52540">
    <property type="entry name" value="P-loop containing nucleoside triphosphate hydrolases"/>
    <property type="match status" value="1"/>
</dbReference>
<sequence length="1073" mass="122615">MVRTTDHSIELERLEQEEFMHLFEACVFGERTAPWQDHNELLDTGKNIISKLKGFPLAAKTVGRLLRNNLTLDHWRKVLASKEWELQTGHHDIMPALKLSYVYLPFHLQKCFSYCGLFPHDYEFDSGELIHLWMGLNILCSSGQNKKLEEIGLSYLNELVDHGFMKKSEKDGRPCYVMHDLLQDLARMVSSYECFTIDCSHERLREIPPDVRHLSMIMGGVEEDLSVSETFSKDLLSIMKRFKVENLHTLMIFGNYYRSMANIFGDVFRKTRALRVLRLSTMYFPVEHMLPNFSALIHLRYLKLGTKYDKICPPSCISGFYKLIVLDLKDWTSYTSLPVDMINLTRLRHFITHSKICDVGKLQNLQELRRFGVKREKSGFELKQLGHLRELSGSLIICNLEKIQVKEEADEVNLSSKDCLKKLTLEWDIHRSNSNEDPVKEDHILNVLRPQDNLQELCIRGHRGHSCPPWLGHKLSVKNLRSLHLDAVDWAVLPPLGELWLPNEPGQEYPHSIGEQRFHNLKTLELVGLVRLKRWVHNDTYLLFSLLETFIIRDCPQLVELPVLQYVSQKFKQDMKNNLFPKIQELRIADCPKLESLPAIPWTDTLHTVDIKNVGSSLEQLVYSTKSSSSGLTVEIKENHHLQCLDEMVAFHNLSKILELEVSKGPPLMYKHLHGLTSLKTLKIIDSSNVVQLLGGPGDANHLLPVERLEIQNSNANGKELTQLLLQLPNLSFFRMSSCRNITRLGVMEELAAVEPTSMSSSSRIETGPQLQMEEVGDEVGLMLFPQHLSTSLRELDITMNPELSLMASFPPQNSSRPGGGLHGLHSLQYLFIRGCPKFLSAYSSSSSYCCPFPSTLDRLRIEDVEDMHTLVPLANLTSLTYLFIENCGKDLSGEGLWSLVTQGRLTHLCVYRSPNFFDNSVSWIVATESEQEELRAYCKIDMLRTDDIAGVLVAPICRLFSSSLVELALSSNKEIVCLTKEQEKALQLITSLHVLCFFNNERLQFLPADLHGLHNLKTLEILRCPAIRSLPKYAFPNSLQKIDVDHLCSEELQHQLILLEGVTINIEQPLNL</sequence>
<dbReference type="InterPro" id="IPR056789">
    <property type="entry name" value="LRR_R13L1-DRL21"/>
</dbReference>
<feature type="domain" description="R13L1/DRL21-like LRR repeat region" evidence="3">
    <location>
        <begin position="382"/>
        <end position="499"/>
    </location>
</feature>
<dbReference type="Gene3D" id="1.10.10.10">
    <property type="entry name" value="Winged helix-like DNA-binding domain superfamily/Winged helix DNA-binding domain"/>
    <property type="match status" value="1"/>
</dbReference>
<reference evidence="4" key="1">
    <citation type="journal article" date="2013" name="Nat. Commun.">
        <title>Whole-genome sequencing of Oryza brachyantha reveals mechanisms underlying Oryza genome evolution.</title>
        <authorList>
            <person name="Chen J."/>
            <person name="Huang Q."/>
            <person name="Gao D."/>
            <person name="Wang J."/>
            <person name="Lang Y."/>
            <person name="Liu T."/>
            <person name="Li B."/>
            <person name="Bai Z."/>
            <person name="Luis Goicoechea J."/>
            <person name="Liang C."/>
            <person name="Chen C."/>
            <person name="Zhang W."/>
            <person name="Sun S."/>
            <person name="Liao Y."/>
            <person name="Zhang X."/>
            <person name="Yang L."/>
            <person name="Song C."/>
            <person name="Wang M."/>
            <person name="Shi J."/>
            <person name="Liu G."/>
            <person name="Liu J."/>
            <person name="Zhou H."/>
            <person name="Zhou W."/>
            <person name="Yu Q."/>
            <person name="An N."/>
            <person name="Chen Y."/>
            <person name="Cai Q."/>
            <person name="Wang B."/>
            <person name="Liu B."/>
            <person name="Min J."/>
            <person name="Huang Y."/>
            <person name="Wu H."/>
            <person name="Li Z."/>
            <person name="Zhang Y."/>
            <person name="Yin Y."/>
            <person name="Song W."/>
            <person name="Jiang J."/>
            <person name="Jackson S.A."/>
            <person name="Wing R.A."/>
            <person name="Wang J."/>
            <person name="Chen M."/>
        </authorList>
    </citation>
    <scope>NUCLEOTIDE SEQUENCE [LARGE SCALE GENOMIC DNA]</scope>
    <source>
        <strain evidence="4">cv. IRGC 101232</strain>
    </source>
</reference>
<dbReference type="InterPro" id="IPR027417">
    <property type="entry name" value="P-loop_NTPase"/>
</dbReference>
<organism evidence="4">
    <name type="scientific">Oryza brachyantha</name>
    <name type="common">malo sina</name>
    <dbReference type="NCBI Taxonomy" id="4533"/>
    <lineage>
        <taxon>Eukaryota</taxon>
        <taxon>Viridiplantae</taxon>
        <taxon>Streptophyta</taxon>
        <taxon>Embryophyta</taxon>
        <taxon>Tracheophyta</taxon>
        <taxon>Spermatophyta</taxon>
        <taxon>Magnoliopsida</taxon>
        <taxon>Liliopsida</taxon>
        <taxon>Poales</taxon>
        <taxon>Poaceae</taxon>
        <taxon>BOP clade</taxon>
        <taxon>Oryzoideae</taxon>
        <taxon>Oryzeae</taxon>
        <taxon>Oryzinae</taxon>
        <taxon>Oryza</taxon>
    </lineage>
</organism>
<dbReference type="SUPFAM" id="SSF52058">
    <property type="entry name" value="L domain-like"/>
    <property type="match status" value="2"/>
</dbReference>
<dbReference type="PANTHER" id="PTHR23155">
    <property type="entry name" value="DISEASE RESISTANCE PROTEIN RP"/>
    <property type="match status" value="1"/>
</dbReference>
<dbReference type="OMA" id="WQDHSEL"/>
<dbReference type="InterPro" id="IPR032675">
    <property type="entry name" value="LRR_dom_sf"/>
</dbReference>
<dbReference type="Pfam" id="PF23559">
    <property type="entry name" value="WHD_DRP"/>
    <property type="match status" value="1"/>
</dbReference>
<dbReference type="PANTHER" id="PTHR23155:SF988">
    <property type="entry name" value="OS06G0707733 PROTEIN"/>
    <property type="match status" value="1"/>
</dbReference>
<dbReference type="HOGENOM" id="CLU_000837_8_4_1"/>
<feature type="domain" description="Disease resistance protein winged helix" evidence="2">
    <location>
        <begin position="117"/>
        <end position="186"/>
    </location>
</feature>
<dbReference type="InterPro" id="IPR036388">
    <property type="entry name" value="WH-like_DNA-bd_sf"/>
</dbReference>
<proteinExistence type="predicted"/>
<dbReference type="InterPro" id="IPR042197">
    <property type="entry name" value="Apaf_helical"/>
</dbReference>
<dbReference type="EnsemblPlants" id="OB11G17080.1">
    <property type="protein sequence ID" value="OB11G17080.1"/>
    <property type="gene ID" value="OB11G17080"/>
</dbReference>
<name>J3N7C2_ORYBR</name>
<dbReference type="Gene3D" id="1.10.8.430">
    <property type="entry name" value="Helical domain of apoptotic protease-activating factors"/>
    <property type="match status" value="1"/>
</dbReference>
<accession>J3N7C2</accession>
<dbReference type="Gramene" id="OB11G17080.1">
    <property type="protein sequence ID" value="OB11G17080.1"/>
    <property type="gene ID" value="OB11G17080"/>
</dbReference>
<keyword evidence="5" id="KW-1185">Reference proteome</keyword>
<dbReference type="STRING" id="4533.J3N7C2"/>
<dbReference type="Proteomes" id="UP000006038">
    <property type="component" value="Chromosome 11"/>
</dbReference>
<keyword evidence="1" id="KW-0611">Plant defense</keyword>
<evidence type="ECO:0000259" key="2">
    <source>
        <dbReference type="Pfam" id="PF23559"/>
    </source>
</evidence>
<dbReference type="AlphaFoldDB" id="J3N7C2"/>